<protein>
    <submittedName>
        <fullName evidence="14">Cytochrome B</fullName>
    </submittedName>
</protein>
<reference evidence="14 15" key="1">
    <citation type="submission" date="2016-06" db="EMBL/GenBank/DDBJ databases">
        <title>Complete genome sequence of a deep-branching marine Gamma Proteobacterium Woeseia oceani type strain XK5.</title>
        <authorList>
            <person name="Mu D."/>
            <person name="Du Z."/>
        </authorList>
    </citation>
    <scope>NUCLEOTIDE SEQUENCE [LARGE SCALE GENOMIC DNA]</scope>
    <source>
        <strain evidence="14 15">XK5</strain>
    </source>
</reference>
<dbReference type="EMBL" id="CP016268">
    <property type="protein sequence ID" value="ANO53214.1"/>
    <property type="molecule type" value="Genomic_DNA"/>
</dbReference>
<evidence type="ECO:0000256" key="6">
    <source>
        <dbReference type="ARBA" id="ARBA00022692"/>
    </source>
</evidence>
<evidence type="ECO:0000256" key="3">
    <source>
        <dbReference type="ARBA" id="ARBA00022448"/>
    </source>
</evidence>
<keyword evidence="5" id="KW-0349">Heme</keyword>
<evidence type="ECO:0000313" key="14">
    <source>
        <dbReference type="EMBL" id="ANO53214.1"/>
    </source>
</evidence>
<feature type="domain" description="Cytochrome b561 bacterial/Ni-hydrogenase" evidence="13">
    <location>
        <begin position="16"/>
        <end position="238"/>
    </location>
</feature>
<feature type="transmembrane region" description="Helical" evidence="12">
    <location>
        <begin position="204"/>
        <end position="225"/>
    </location>
</feature>
<proteinExistence type="inferred from homology"/>
<keyword evidence="9 12" id="KW-1133">Transmembrane helix</keyword>
<dbReference type="InterPro" id="IPR000516">
    <property type="entry name" value="Ni-dep_Hydgase_cyt-B"/>
</dbReference>
<evidence type="ECO:0000256" key="11">
    <source>
        <dbReference type="ARBA" id="ARBA00023136"/>
    </source>
</evidence>
<keyword evidence="8" id="KW-0249">Electron transport</keyword>
<dbReference type="InterPro" id="IPR051542">
    <property type="entry name" value="Hydrogenase_cytochrome"/>
</dbReference>
<dbReference type="PRINTS" id="PR00161">
    <property type="entry name" value="NIHGNASECYTB"/>
</dbReference>
<dbReference type="PANTHER" id="PTHR30485:SF2">
    <property type="entry name" value="BLL0597 PROTEIN"/>
    <property type="match status" value="1"/>
</dbReference>
<evidence type="ECO:0000256" key="1">
    <source>
        <dbReference type="ARBA" id="ARBA00004651"/>
    </source>
</evidence>
<dbReference type="STRING" id="1548547.BA177_12715"/>
<dbReference type="PANTHER" id="PTHR30485">
    <property type="entry name" value="NI/FE-HYDROGENASE 1 B-TYPE CYTOCHROME SUBUNIT"/>
    <property type="match status" value="1"/>
</dbReference>
<keyword evidence="6 12" id="KW-0812">Transmembrane</keyword>
<gene>
    <name evidence="14" type="ORF">BA177_12715</name>
</gene>
<evidence type="ECO:0000256" key="5">
    <source>
        <dbReference type="ARBA" id="ARBA00022617"/>
    </source>
</evidence>
<dbReference type="SUPFAM" id="SSF81342">
    <property type="entry name" value="Transmembrane di-heme cytochromes"/>
    <property type="match status" value="1"/>
</dbReference>
<dbReference type="GO" id="GO:0005506">
    <property type="term" value="F:iron ion binding"/>
    <property type="evidence" value="ECO:0007669"/>
    <property type="project" value="InterPro"/>
</dbReference>
<accession>A0A193LLE5</accession>
<dbReference type="GO" id="GO:0022904">
    <property type="term" value="P:respiratory electron transport chain"/>
    <property type="evidence" value="ECO:0007669"/>
    <property type="project" value="InterPro"/>
</dbReference>
<sequence length="258" mass="28805">MQSKTEEHGTRTVYRVWDRTVRWFHWINVLCVLALTVLGLAILNEKSFGVSADGKVLLKTLHVYVGYVFAINLGWRFVWAFIGGVHARWRAMLPFRRGYVHSLRQYVRGFSAGTSPSYLGHNPPGRIMVLLLLVFLFAQATTGLVLAGTDLYKPPFGGAIADWVTNGDPDRLANLKPGSKDAVDAVAYDEMRTFRKPFITVHEFSFYTLMVLIVLHIGGVVITEIREKNGLISAMINGEKSFSSAPVDAPMTKPTTED</sequence>
<evidence type="ECO:0000256" key="7">
    <source>
        <dbReference type="ARBA" id="ARBA00022723"/>
    </source>
</evidence>
<comment type="similarity">
    <text evidence="2">Belongs to the HupC/HyaC/HydC family.</text>
</comment>
<feature type="transmembrane region" description="Helical" evidence="12">
    <location>
        <begin position="63"/>
        <end position="87"/>
    </location>
</feature>
<dbReference type="AlphaFoldDB" id="A0A193LLE5"/>
<dbReference type="OrthoDB" id="196472at2"/>
<evidence type="ECO:0000313" key="15">
    <source>
        <dbReference type="Proteomes" id="UP000092695"/>
    </source>
</evidence>
<keyword evidence="4" id="KW-1003">Cell membrane</keyword>
<keyword evidence="3" id="KW-0813">Transport</keyword>
<dbReference type="Proteomes" id="UP000092695">
    <property type="component" value="Chromosome"/>
</dbReference>
<comment type="subcellular location">
    <subcellularLocation>
        <location evidence="1">Cell membrane</location>
        <topology evidence="1">Multi-pass membrane protein</topology>
    </subcellularLocation>
</comment>
<dbReference type="GO" id="GO:0005886">
    <property type="term" value="C:plasma membrane"/>
    <property type="evidence" value="ECO:0007669"/>
    <property type="project" value="UniProtKB-SubCell"/>
</dbReference>
<name>A0A193LLE5_9GAMM</name>
<dbReference type="InterPro" id="IPR011577">
    <property type="entry name" value="Cyt_b561_bac/Ni-Hgenase"/>
</dbReference>
<keyword evidence="15" id="KW-1185">Reference proteome</keyword>
<feature type="transmembrane region" description="Helical" evidence="12">
    <location>
        <begin position="127"/>
        <end position="147"/>
    </location>
</feature>
<keyword evidence="11 12" id="KW-0472">Membrane</keyword>
<dbReference type="Pfam" id="PF01292">
    <property type="entry name" value="Ni_hydr_CYTB"/>
    <property type="match status" value="1"/>
</dbReference>
<organism evidence="14 15">
    <name type="scientific">Woeseia oceani</name>
    <dbReference type="NCBI Taxonomy" id="1548547"/>
    <lineage>
        <taxon>Bacteria</taxon>
        <taxon>Pseudomonadati</taxon>
        <taxon>Pseudomonadota</taxon>
        <taxon>Gammaproteobacteria</taxon>
        <taxon>Woeseiales</taxon>
        <taxon>Woeseiaceae</taxon>
        <taxon>Woeseia</taxon>
    </lineage>
</organism>
<evidence type="ECO:0000256" key="2">
    <source>
        <dbReference type="ARBA" id="ARBA00008622"/>
    </source>
</evidence>
<dbReference type="GO" id="GO:0009055">
    <property type="term" value="F:electron transfer activity"/>
    <property type="evidence" value="ECO:0007669"/>
    <property type="project" value="InterPro"/>
</dbReference>
<dbReference type="RefSeq" id="WP_068619325.1">
    <property type="nucleotide sequence ID" value="NZ_CP016268.1"/>
</dbReference>
<dbReference type="GO" id="GO:0020037">
    <property type="term" value="F:heme binding"/>
    <property type="evidence" value="ECO:0007669"/>
    <property type="project" value="TreeGrafter"/>
</dbReference>
<evidence type="ECO:0000256" key="8">
    <source>
        <dbReference type="ARBA" id="ARBA00022982"/>
    </source>
</evidence>
<evidence type="ECO:0000256" key="9">
    <source>
        <dbReference type="ARBA" id="ARBA00022989"/>
    </source>
</evidence>
<dbReference type="InterPro" id="IPR016174">
    <property type="entry name" value="Di-haem_cyt_TM"/>
</dbReference>
<evidence type="ECO:0000256" key="12">
    <source>
        <dbReference type="SAM" id="Phobius"/>
    </source>
</evidence>
<evidence type="ECO:0000256" key="10">
    <source>
        <dbReference type="ARBA" id="ARBA00023004"/>
    </source>
</evidence>
<keyword evidence="10" id="KW-0408">Iron</keyword>
<evidence type="ECO:0000259" key="13">
    <source>
        <dbReference type="Pfam" id="PF01292"/>
    </source>
</evidence>
<keyword evidence="7" id="KW-0479">Metal-binding</keyword>
<feature type="transmembrane region" description="Helical" evidence="12">
    <location>
        <begin position="21"/>
        <end position="43"/>
    </location>
</feature>
<dbReference type="KEGG" id="woc:BA177_12715"/>
<evidence type="ECO:0000256" key="4">
    <source>
        <dbReference type="ARBA" id="ARBA00022475"/>
    </source>
</evidence>
<dbReference type="Gene3D" id="1.20.950.20">
    <property type="entry name" value="Transmembrane di-heme cytochromes, Chain C"/>
    <property type="match status" value="1"/>
</dbReference>